<comment type="subcellular location">
    <subcellularLocation>
        <location evidence="2">Endoplasmic reticulum membrane</location>
        <topology evidence="2">Multi-pass membrane protein</topology>
    </subcellularLocation>
</comment>
<evidence type="ECO:0000256" key="8">
    <source>
        <dbReference type="ARBA" id="ARBA00023136"/>
    </source>
</evidence>
<dbReference type="InterPro" id="IPR021149">
    <property type="entry name" value="OligosaccharylTrfase_OST3/OST6"/>
</dbReference>
<feature type="transmembrane region" description="Helical" evidence="9">
    <location>
        <begin position="247"/>
        <end position="267"/>
    </location>
</feature>
<evidence type="ECO:0000256" key="9">
    <source>
        <dbReference type="SAM" id="Phobius"/>
    </source>
</evidence>
<dbReference type="EMBL" id="LJIJ01000602">
    <property type="protein sequence ID" value="ODM95950.1"/>
    <property type="molecule type" value="Genomic_DNA"/>
</dbReference>
<feature type="transmembrane region" description="Helical" evidence="9">
    <location>
        <begin position="291"/>
        <end position="313"/>
    </location>
</feature>
<accession>A0A1D2MS90</accession>
<keyword evidence="8 9" id="KW-0472">Membrane</keyword>
<dbReference type="GO" id="GO:0008250">
    <property type="term" value="C:oligosaccharyltransferase complex"/>
    <property type="evidence" value="ECO:0007669"/>
    <property type="project" value="TreeGrafter"/>
</dbReference>
<dbReference type="PANTHER" id="PTHR12692:SF0">
    <property type="entry name" value="GH11935P"/>
    <property type="match status" value="1"/>
</dbReference>
<keyword evidence="7 9" id="KW-1133">Transmembrane helix</keyword>
<evidence type="ECO:0000256" key="3">
    <source>
        <dbReference type="ARBA" id="ARBA00009561"/>
    </source>
</evidence>
<sequence length="357" mass="41278">MLRNKRMSLMCTFAFVLVACNVFLTDTKLISKIDKAHPNEALMSRKLNKIVGMMDGEGNAIQGVIPMSANEYRELVFDPPRNYTIFVLFYNDNHICDKCQMVLTAFNKVADTFLRLNTKFDKEANTWYMPIAAFFVTVKMSEGYRNVMVDLDPALPNLYYFAPSLSLKYNAFEQMDKLVPEYGIFHEEKIPWWIEQKSGIQIFLEGEPSVALSNLYYIFAISIMVLFNVYHLGYWETLVNAIKNANYSYSISVIVVYFLSGQMYNYMNNRPVFGNRGLSLMSLVYPGSRQYGIESVIIMMLYGTIIYGIIQLVEIRERQLAERLRNSVVQQKVFSGLSCVYFGFMVIQFLFNLKTGR</sequence>
<dbReference type="Pfam" id="PF04756">
    <property type="entry name" value="OST3_OST6"/>
    <property type="match status" value="1"/>
</dbReference>
<keyword evidence="4 9" id="KW-0812">Transmembrane</keyword>
<evidence type="ECO:0000313" key="11">
    <source>
        <dbReference type="Proteomes" id="UP000094527"/>
    </source>
</evidence>
<name>A0A1D2MS90_ORCCI</name>
<feature type="transmembrane region" description="Helical" evidence="9">
    <location>
        <begin position="215"/>
        <end position="235"/>
    </location>
</feature>
<keyword evidence="5" id="KW-0732">Signal</keyword>
<evidence type="ECO:0000256" key="5">
    <source>
        <dbReference type="ARBA" id="ARBA00022729"/>
    </source>
</evidence>
<dbReference type="PANTHER" id="PTHR12692">
    <property type="entry name" value="DOLICHYL-DIPHOSPHOOLIGOSACCHARIDE--PROTEIN GLYCOSYLTRANSFERASE-RELATED"/>
    <property type="match status" value="1"/>
</dbReference>
<feature type="transmembrane region" description="Helical" evidence="9">
    <location>
        <begin position="333"/>
        <end position="351"/>
    </location>
</feature>
<protein>
    <submittedName>
        <fullName evidence="10">Magnesium transporter protein 1</fullName>
    </submittedName>
</protein>
<reference evidence="10 11" key="1">
    <citation type="journal article" date="2016" name="Genome Biol. Evol.">
        <title>Gene Family Evolution Reflects Adaptation to Soil Environmental Stressors in the Genome of the Collembolan Orchesella cincta.</title>
        <authorList>
            <person name="Faddeeva-Vakhrusheva A."/>
            <person name="Derks M.F."/>
            <person name="Anvar S.Y."/>
            <person name="Agamennone V."/>
            <person name="Suring W."/>
            <person name="Smit S."/>
            <person name="van Straalen N.M."/>
            <person name="Roelofs D."/>
        </authorList>
    </citation>
    <scope>NUCLEOTIDE SEQUENCE [LARGE SCALE GENOMIC DNA]</scope>
    <source>
        <tissue evidence="10">Mixed pool</tissue>
    </source>
</reference>
<dbReference type="GO" id="GO:0018279">
    <property type="term" value="P:protein N-linked glycosylation via asparagine"/>
    <property type="evidence" value="ECO:0007669"/>
    <property type="project" value="TreeGrafter"/>
</dbReference>
<evidence type="ECO:0000256" key="4">
    <source>
        <dbReference type="ARBA" id="ARBA00022692"/>
    </source>
</evidence>
<gene>
    <name evidence="10" type="ORF">Ocin01_10730</name>
</gene>
<evidence type="ECO:0000256" key="7">
    <source>
        <dbReference type="ARBA" id="ARBA00022989"/>
    </source>
</evidence>
<dbReference type="Gene3D" id="3.40.30.10">
    <property type="entry name" value="Glutaredoxin"/>
    <property type="match status" value="1"/>
</dbReference>
<dbReference type="OMA" id="PMSANEY"/>
<dbReference type="STRING" id="48709.A0A1D2MS90"/>
<evidence type="ECO:0000256" key="2">
    <source>
        <dbReference type="ARBA" id="ARBA00004477"/>
    </source>
</evidence>
<evidence type="ECO:0000256" key="6">
    <source>
        <dbReference type="ARBA" id="ARBA00022824"/>
    </source>
</evidence>
<proteinExistence type="inferred from homology"/>
<comment type="function">
    <text evidence="1">Subunit of the oligosaccharyl transferase (OST) complex that catalyzes the initial transfer of a defined glycan (Glc(3)Man(9)GlcNAc(2) in eukaryotes) from the lipid carrier dolichol-pyrophosphate to an asparagine residue within an Asn-X-Ser/Thr consensus motif in nascent polypeptide chains, the first step in protein N-glycosylation. N-glycosylation occurs cotranslationally and the complex associates with the Sec61 complex at the channel-forming translocon complex that mediates protein translocation across the endoplasmic reticulum (ER). All subunits are required for a maximal enzyme activity.</text>
</comment>
<organism evidence="10 11">
    <name type="scientific">Orchesella cincta</name>
    <name type="common">Springtail</name>
    <name type="synonym">Podura cincta</name>
    <dbReference type="NCBI Taxonomy" id="48709"/>
    <lineage>
        <taxon>Eukaryota</taxon>
        <taxon>Metazoa</taxon>
        <taxon>Ecdysozoa</taxon>
        <taxon>Arthropoda</taxon>
        <taxon>Hexapoda</taxon>
        <taxon>Collembola</taxon>
        <taxon>Entomobryomorpha</taxon>
        <taxon>Entomobryoidea</taxon>
        <taxon>Orchesellidae</taxon>
        <taxon>Orchesellinae</taxon>
        <taxon>Orchesella</taxon>
    </lineage>
</organism>
<dbReference type="Proteomes" id="UP000094527">
    <property type="component" value="Unassembled WGS sequence"/>
</dbReference>
<keyword evidence="11" id="KW-1185">Reference proteome</keyword>
<dbReference type="AlphaFoldDB" id="A0A1D2MS90"/>
<comment type="caution">
    <text evidence="10">The sequence shown here is derived from an EMBL/GenBank/DDBJ whole genome shotgun (WGS) entry which is preliminary data.</text>
</comment>
<comment type="similarity">
    <text evidence="3">Belongs to the OST3/OST6 family.</text>
</comment>
<evidence type="ECO:0000313" key="10">
    <source>
        <dbReference type="EMBL" id="ODM95950.1"/>
    </source>
</evidence>
<keyword evidence="6" id="KW-0256">Endoplasmic reticulum</keyword>
<evidence type="ECO:0000256" key="1">
    <source>
        <dbReference type="ARBA" id="ARBA00002791"/>
    </source>
</evidence>
<dbReference type="PROSITE" id="PS51257">
    <property type="entry name" value="PROKAR_LIPOPROTEIN"/>
    <property type="match status" value="1"/>
</dbReference>